<keyword evidence="2" id="KW-0378">Hydrolase</keyword>
<dbReference type="InterPro" id="IPR036452">
    <property type="entry name" value="Ribo_hydro-like"/>
</dbReference>
<feature type="chain" id="PRO_5047482550" description="Inosine/uridine-preferring nucleoside hydrolase domain-containing protein" evidence="5">
    <location>
        <begin position="25"/>
        <end position="177"/>
    </location>
</feature>
<evidence type="ECO:0000313" key="8">
    <source>
        <dbReference type="Proteomes" id="UP001480595"/>
    </source>
</evidence>
<dbReference type="Gene3D" id="3.90.245.10">
    <property type="entry name" value="Ribonucleoside hydrolase-like"/>
    <property type="match status" value="1"/>
</dbReference>
<evidence type="ECO:0000259" key="6">
    <source>
        <dbReference type="Pfam" id="PF01156"/>
    </source>
</evidence>
<evidence type="ECO:0000256" key="5">
    <source>
        <dbReference type="SAM" id="SignalP"/>
    </source>
</evidence>
<dbReference type="GeneID" id="92088060"/>
<feature type="compositionally biased region" description="Polar residues" evidence="4">
    <location>
        <begin position="164"/>
        <end position="177"/>
    </location>
</feature>
<protein>
    <recommendedName>
        <fullName evidence="6">Inosine/uridine-preferring nucleoside hydrolase domain-containing protein</fullName>
    </recommendedName>
</protein>
<dbReference type="SUPFAM" id="SSF53590">
    <property type="entry name" value="Nucleoside hydrolase"/>
    <property type="match status" value="1"/>
</dbReference>
<name>A0ABR1VYH4_9PEZI</name>
<sequence length="177" mass="19247">MKRTISWVIVQLCAFATAVSSVSTKPAPRGTHKIIIDTDFNTIGDDGQVLAMAAQLHKSKVVDILGVTVVTGNQWLAQGVSDALKAVERLGIEQDVGVYAGAHEPFLHTYAAHQLEKQRFGNGTQYVGAYGTPPPPLGRAARRRSWPRPTASPRTRRRADGARPSSSWTRCASTRTR</sequence>
<feature type="region of interest" description="Disordered" evidence="4">
    <location>
        <begin position="125"/>
        <end position="177"/>
    </location>
</feature>
<organism evidence="7 8">
    <name type="scientific">Apiospora phragmitis</name>
    <dbReference type="NCBI Taxonomy" id="2905665"/>
    <lineage>
        <taxon>Eukaryota</taxon>
        <taxon>Fungi</taxon>
        <taxon>Dikarya</taxon>
        <taxon>Ascomycota</taxon>
        <taxon>Pezizomycotina</taxon>
        <taxon>Sordariomycetes</taxon>
        <taxon>Xylariomycetidae</taxon>
        <taxon>Amphisphaeriales</taxon>
        <taxon>Apiosporaceae</taxon>
        <taxon>Apiospora</taxon>
    </lineage>
</organism>
<keyword evidence="3" id="KW-0326">Glycosidase</keyword>
<dbReference type="InterPro" id="IPR001910">
    <property type="entry name" value="Inosine/uridine_hydrolase_dom"/>
</dbReference>
<evidence type="ECO:0000256" key="3">
    <source>
        <dbReference type="ARBA" id="ARBA00023295"/>
    </source>
</evidence>
<keyword evidence="8" id="KW-1185">Reference proteome</keyword>
<dbReference type="PANTHER" id="PTHR12304">
    <property type="entry name" value="INOSINE-URIDINE PREFERRING NUCLEOSIDE HYDROLASE"/>
    <property type="match status" value="1"/>
</dbReference>
<feature type="signal peptide" evidence="5">
    <location>
        <begin position="1"/>
        <end position="24"/>
    </location>
</feature>
<comment type="caution">
    <text evidence="7">The sequence shown here is derived from an EMBL/GenBank/DDBJ whole genome shotgun (WGS) entry which is preliminary data.</text>
</comment>
<evidence type="ECO:0000256" key="4">
    <source>
        <dbReference type="SAM" id="MobiDB-lite"/>
    </source>
</evidence>
<gene>
    <name evidence="7" type="ORF">PG994_003588</name>
</gene>
<accession>A0ABR1VYH4</accession>
<dbReference type="PANTHER" id="PTHR12304:SF4">
    <property type="entry name" value="URIDINE NUCLEOSIDASE"/>
    <property type="match status" value="1"/>
</dbReference>
<dbReference type="EMBL" id="JAQQWL010000004">
    <property type="protein sequence ID" value="KAK8076316.1"/>
    <property type="molecule type" value="Genomic_DNA"/>
</dbReference>
<dbReference type="InterPro" id="IPR023186">
    <property type="entry name" value="IUNH"/>
</dbReference>
<dbReference type="Pfam" id="PF01156">
    <property type="entry name" value="IU_nuc_hydro"/>
    <property type="match status" value="1"/>
</dbReference>
<comment type="similarity">
    <text evidence="1">Belongs to the IUNH family.</text>
</comment>
<keyword evidence="5" id="KW-0732">Signal</keyword>
<evidence type="ECO:0000256" key="1">
    <source>
        <dbReference type="ARBA" id="ARBA00009176"/>
    </source>
</evidence>
<proteinExistence type="inferred from homology"/>
<dbReference type="Proteomes" id="UP001480595">
    <property type="component" value="Unassembled WGS sequence"/>
</dbReference>
<evidence type="ECO:0000313" key="7">
    <source>
        <dbReference type="EMBL" id="KAK8076316.1"/>
    </source>
</evidence>
<dbReference type="RefSeq" id="XP_066719275.1">
    <property type="nucleotide sequence ID" value="XM_066854997.1"/>
</dbReference>
<feature type="domain" description="Inosine/uridine-preferring nucleoside hydrolase" evidence="6">
    <location>
        <begin position="34"/>
        <end position="113"/>
    </location>
</feature>
<reference evidence="7 8" key="1">
    <citation type="submission" date="2023-01" db="EMBL/GenBank/DDBJ databases">
        <title>Analysis of 21 Apiospora genomes using comparative genomics revels a genus with tremendous synthesis potential of carbohydrate active enzymes and secondary metabolites.</title>
        <authorList>
            <person name="Sorensen T."/>
        </authorList>
    </citation>
    <scope>NUCLEOTIDE SEQUENCE [LARGE SCALE GENOMIC DNA]</scope>
    <source>
        <strain evidence="7 8">CBS 135458</strain>
    </source>
</reference>
<evidence type="ECO:0000256" key="2">
    <source>
        <dbReference type="ARBA" id="ARBA00022801"/>
    </source>
</evidence>